<dbReference type="AlphaFoldDB" id="A0A538TMX6"/>
<organism evidence="1 2">
    <name type="scientific">Eiseniibacteriota bacterium</name>
    <dbReference type="NCBI Taxonomy" id="2212470"/>
    <lineage>
        <taxon>Bacteria</taxon>
        <taxon>Candidatus Eiseniibacteriota</taxon>
    </lineage>
</organism>
<protein>
    <submittedName>
        <fullName evidence="1">Uncharacterized protein</fullName>
    </submittedName>
</protein>
<reference evidence="1 2" key="1">
    <citation type="journal article" date="2019" name="Nat. Microbiol.">
        <title>Mediterranean grassland soil C-N compound turnover is dependent on rainfall and depth, and is mediated by genomically divergent microorganisms.</title>
        <authorList>
            <person name="Diamond S."/>
            <person name="Andeer P.F."/>
            <person name="Li Z."/>
            <person name="Crits-Christoph A."/>
            <person name="Burstein D."/>
            <person name="Anantharaman K."/>
            <person name="Lane K.R."/>
            <person name="Thomas B.C."/>
            <person name="Pan C."/>
            <person name="Northen T.R."/>
            <person name="Banfield J.F."/>
        </authorList>
    </citation>
    <scope>NUCLEOTIDE SEQUENCE [LARGE SCALE GENOMIC DNA]</scope>
    <source>
        <strain evidence="1">WS_8</strain>
    </source>
</reference>
<proteinExistence type="predicted"/>
<name>A0A538TMX6_UNCEI</name>
<sequence>MFVQEVALVSETTRVKTRELMRVGAALQKQAARDFEPIWSVPATIDVFERLEDVPIGYWPVIIRDDIGFQGAAGTHLDQDGQPFALVQADEPWSLTASHEVLEMLADPFGNRVIAGDSIMPGQGQVEYLVEVCDPSEAAEFAYSVNGILVSDFYCPSFFDPLAVAGVRYSFVGAIKGPRQVLSGGYLSWHNPVDDHWYQARFFGPKLTFHDLGKFDDESSAMSLREWVDQRSYDARRAYTGSAVTIQKTAVQAARDRGQLYAKSTRSRARRWRTYTKKLLGRRQQAQGARKRSGR</sequence>
<dbReference type="EMBL" id="VBOY01000077">
    <property type="protein sequence ID" value="TMQ64976.1"/>
    <property type="molecule type" value="Genomic_DNA"/>
</dbReference>
<dbReference type="Proteomes" id="UP000316609">
    <property type="component" value="Unassembled WGS sequence"/>
</dbReference>
<accession>A0A538TMX6</accession>
<comment type="caution">
    <text evidence="1">The sequence shown here is derived from an EMBL/GenBank/DDBJ whole genome shotgun (WGS) entry which is preliminary data.</text>
</comment>
<gene>
    <name evidence="1" type="ORF">E6K78_08460</name>
</gene>
<evidence type="ECO:0000313" key="2">
    <source>
        <dbReference type="Proteomes" id="UP000316609"/>
    </source>
</evidence>
<evidence type="ECO:0000313" key="1">
    <source>
        <dbReference type="EMBL" id="TMQ64976.1"/>
    </source>
</evidence>